<dbReference type="RefSeq" id="WP_234622499.1">
    <property type="nucleotide sequence ID" value="NZ_JAHWXT010000001.1"/>
</dbReference>
<evidence type="ECO:0000313" key="3">
    <source>
        <dbReference type="Proteomes" id="UP000887320"/>
    </source>
</evidence>
<feature type="signal peptide" evidence="1">
    <location>
        <begin position="1"/>
        <end position="19"/>
    </location>
</feature>
<comment type="caution">
    <text evidence="2">The sequence shown here is derived from an EMBL/GenBank/DDBJ whole genome shotgun (WGS) entry which is preliminary data.</text>
</comment>
<protein>
    <submittedName>
        <fullName evidence="2">Uncharacterized protein</fullName>
    </submittedName>
</protein>
<sequence>MKFLFTIISLSLFSTSCIAQGNIQHQYTGYEINNNFKVIQNFITDYEVEDGGAVLDNKISIYKLNENQCVIVAKVDGDSGGYGGEDILYFYDSKFLSGYSLNYSYTFLNNEGTKKLNKPNYTEVINNGENTISLRTDFIKYLKGFNKNTISKCRHH</sequence>
<dbReference type="PROSITE" id="PS51257">
    <property type="entry name" value="PROKAR_LIPOPROTEIN"/>
    <property type="match status" value="1"/>
</dbReference>
<dbReference type="EMBL" id="JAHWXT010000001">
    <property type="protein sequence ID" value="MCF0263076.1"/>
    <property type="molecule type" value="Genomic_DNA"/>
</dbReference>
<keyword evidence="1" id="KW-0732">Signal</keyword>
<gene>
    <name evidence="2" type="ORF">KW868_01115</name>
</gene>
<reference evidence="2" key="1">
    <citation type="submission" date="2021-07" db="EMBL/GenBank/DDBJ databases">
        <authorList>
            <person name="Fernandez M."/>
            <person name="Pereira P."/>
            <person name="Torres Tejerizo G.A."/>
            <person name="Gonzalez P."/>
            <person name="Agostini E."/>
        </authorList>
    </citation>
    <scope>NUCLEOTIDE SEQUENCE</scope>
    <source>
        <strain evidence="2">SFC 500-1A</strain>
    </source>
</reference>
<dbReference type="AlphaFoldDB" id="A0A8X8GME0"/>
<evidence type="ECO:0000313" key="2">
    <source>
        <dbReference type="EMBL" id="MCF0263076.1"/>
    </source>
</evidence>
<feature type="chain" id="PRO_5036457742" evidence="1">
    <location>
        <begin position="20"/>
        <end position="156"/>
    </location>
</feature>
<dbReference type="Proteomes" id="UP000887320">
    <property type="component" value="Unassembled WGS sequence"/>
</dbReference>
<proteinExistence type="predicted"/>
<name>A0A8X8GME0_ACIGI</name>
<accession>A0A8X8GME0</accession>
<organism evidence="2 3">
    <name type="scientific">Acinetobacter guillouiae</name>
    <name type="common">Acinetobacter genomosp. 11</name>
    <dbReference type="NCBI Taxonomy" id="106649"/>
    <lineage>
        <taxon>Bacteria</taxon>
        <taxon>Pseudomonadati</taxon>
        <taxon>Pseudomonadota</taxon>
        <taxon>Gammaproteobacteria</taxon>
        <taxon>Moraxellales</taxon>
        <taxon>Moraxellaceae</taxon>
        <taxon>Acinetobacter</taxon>
    </lineage>
</organism>
<evidence type="ECO:0000256" key="1">
    <source>
        <dbReference type="SAM" id="SignalP"/>
    </source>
</evidence>